<name>A0AAV5QQ41_9ASCO</name>
<feature type="compositionally biased region" description="Acidic residues" evidence="1">
    <location>
        <begin position="229"/>
        <end position="238"/>
    </location>
</feature>
<feature type="compositionally biased region" description="Polar residues" evidence="1">
    <location>
        <begin position="279"/>
        <end position="288"/>
    </location>
</feature>
<sequence length="676" mass="76020">MADLSKLDQFYGQLKTLMKENSSLKSKLSDQETQYKRTISNLEFSHLSKLQTLESDHRTIVDQMERDYQEKLVEFESDYLERIRAIDESKMELQFKQFATEKQVVELEIKLRAAENSAGLDIDEVTSKAEELKTKMKEYAALSFERFEKFLGDLEELGNDKKVPKVNSETPQKSANPPRISGINIPLINRGSNNSFEIPNNKNISQSPPRPVAKLTIPIFRSSPAKDADGDEELEDDGVQVVSHSQTKREENVTIVLTDGEEDDNEGKKEEKGTPNPKMDQQQYSQKNGFAKSSLEEKNIDVEATMDVNDGTESHNIDENITEALVQDEMENVPERAVENSTDNSSESPVTENRNESLVDGDSEPQYQPYNTEAVEATDKMEIGENNKDIEPNEQAQIDGDGDVEIKDNTSGEQQQVAASQDLNQKEEEKEKEDYERGSAKASQDLSKSDIAIDDQVIRSSVSQEKEHESQIPSNQQGLILRSAVNTPLSSPAKANSGNEEDVNMTTTNGNDTGAQNGGIQKSETEFKDTIDESVASESFNQTSTPARIGKELSRIDDTDITADSIKKRRKKNPKKNLGASNSVTVKIINHHTNSRNFYKVKNTVTFYKIMRIIGKKFGYPIEKVRFYRTDGEIIIPTLTPLRMGWEGEGEIVVKFLENDLDEMEGRFMGASDYPE</sequence>
<accession>A0AAV5QQ41</accession>
<feature type="region of interest" description="Disordered" evidence="1">
    <location>
        <begin position="222"/>
        <end position="522"/>
    </location>
</feature>
<proteinExistence type="predicted"/>
<keyword evidence="3" id="KW-1185">Reference proteome</keyword>
<gene>
    <name evidence="2" type="ORF">DASC09_043850</name>
</gene>
<protein>
    <submittedName>
        <fullName evidence="2">Uncharacterized protein</fullName>
    </submittedName>
</protein>
<feature type="compositionally biased region" description="Polar residues" evidence="1">
    <location>
        <begin position="411"/>
        <end position="423"/>
    </location>
</feature>
<dbReference type="Proteomes" id="UP001360560">
    <property type="component" value="Unassembled WGS sequence"/>
</dbReference>
<dbReference type="Gene3D" id="3.10.20.90">
    <property type="entry name" value="Phosphatidylinositol 3-kinase Catalytic Subunit, Chain A, domain 1"/>
    <property type="match status" value="1"/>
</dbReference>
<feature type="compositionally biased region" description="Polar residues" evidence="1">
    <location>
        <begin position="471"/>
        <end position="522"/>
    </location>
</feature>
<dbReference type="RefSeq" id="XP_064854056.1">
    <property type="nucleotide sequence ID" value="XM_064997984.1"/>
</dbReference>
<evidence type="ECO:0000313" key="3">
    <source>
        <dbReference type="Proteomes" id="UP001360560"/>
    </source>
</evidence>
<dbReference type="GeneID" id="90075035"/>
<dbReference type="SUPFAM" id="SSF54236">
    <property type="entry name" value="Ubiquitin-like"/>
    <property type="match status" value="1"/>
</dbReference>
<dbReference type="EMBL" id="BTFZ01000011">
    <property type="protein sequence ID" value="GMM37060.1"/>
    <property type="molecule type" value="Genomic_DNA"/>
</dbReference>
<feature type="compositionally biased region" description="Basic and acidic residues" evidence="1">
    <location>
        <begin position="424"/>
        <end position="439"/>
    </location>
</feature>
<comment type="caution">
    <text evidence="2">The sequence shown here is derived from an EMBL/GenBank/DDBJ whole genome shotgun (WGS) entry which is preliminary data.</text>
</comment>
<evidence type="ECO:0000313" key="2">
    <source>
        <dbReference type="EMBL" id="GMM37060.1"/>
    </source>
</evidence>
<dbReference type="InterPro" id="IPR029071">
    <property type="entry name" value="Ubiquitin-like_domsf"/>
</dbReference>
<dbReference type="AlphaFoldDB" id="A0AAV5QQ41"/>
<evidence type="ECO:0000256" key="1">
    <source>
        <dbReference type="SAM" id="MobiDB-lite"/>
    </source>
</evidence>
<feature type="compositionally biased region" description="Basic and acidic residues" evidence="1">
    <location>
        <begin position="377"/>
        <end position="391"/>
    </location>
</feature>
<organism evidence="2 3">
    <name type="scientific">Saccharomycopsis crataegensis</name>
    <dbReference type="NCBI Taxonomy" id="43959"/>
    <lineage>
        <taxon>Eukaryota</taxon>
        <taxon>Fungi</taxon>
        <taxon>Dikarya</taxon>
        <taxon>Ascomycota</taxon>
        <taxon>Saccharomycotina</taxon>
        <taxon>Saccharomycetes</taxon>
        <taxon>Saccharomycopsidaceae</taxon>
        <taxon>Saccharomycopsis</taxon>
    </lineage>
</organism>
<reference evidence="2 3" key="1">
    <citation type="journal article" date="2023" name="Elife">
        <title>Identification of key yeast species and microbe-microbe interactions impacting larval growth of Drosophila in the wild.</title>
        <authorList>
            <person name="Mure A."/>
            <person name="Sugiura Y."/>
            <person name="Maeda R."/>
            <person name="Honda K."/>
            <person name="Sakurai N."/>
            <person name="Takahashi Y."/>
            <person name="Watada M."/>
            <person name="Katoh T."/>
            <person name="Gotoh A."/>
            <person name="Gotoh Y."/>
            <person name="Taniguchi I."/>
            <person name="Nakamura K."/>
            <person name="Hayashi T."/>
            <person name="Katayama T."/>
            <person name="Uemura T."/>
            <person name="Hattori Y."/>
        </authorList>
    </citation>
    <scope>NUCLEOTIDE SEQUENCE [LARGE SCALE GENOMIC DNA]</scope>
    <source>
        <strain evidence="2 3">SC-9</strain>
    </source>
</reference>
<feature type="compositionally biased region" description="Polar residues" evidence="1">
    <location>
        <begin position="339"/>
        <end position="352"/>
    </location>
</feature>
<feature type="region of interest" description="Disordered" evidence="1">
    <location>
        <begin position="161"/>
        <end position="185"/>
    </location>
</feature>